<reference evidence="1" key="1">
    <citation type="submission" date="2022-08" db="EMBL/GenBank/DDBJ databases">
        <authorList>
            <consortium name="DOE Joint Genome Institute"/>
            <person name="Min B."/>
            <person name="Riley R."/>
            <person name="Sierra-Patev S."/>
            <person name="Naranjo-Ortiz M."/>
            <person name="Looney B."/>
            <person name="Konkel Z."/>
            <person name="Slot J.C."/>
            <person name="Sakamoto Y."/>
            <person name="Steenwyk J.L."/>
            <person name="Rokas A."/>
            <person name="Carro J."/>
            <person name="Camarero S."/>
            <person name="Ferreira P."/>
            <person name="Molpeceres G."/>
            <person name="Ruiz-Duenas F.J."/>
            <person name="Serrano A."/>
            <person name="Henrissat B."/>
            <person name="Drula E."/>
            <person name="Hughes K.W."/>
            <person name="Mata J.L."/>
            <person name="Ishikawa N.K."/>
            <person name="Vargas-Isla R."/>
            <person name="Ushijima S."/>
            <person name="Smith C.A."/>
            <person name="Ahrendt S."/>
            <person name="Andreopoulos W."/>
            <person name="He G."/>
            <person name="Labutti K."/>
            <person name="Lipzen A."/>
            <person name="Ng V."/>
            <person name="Sandor L."/>
            <person name="Barry K."/>
            <person name="Martinez A.T."/>
            <person name="Xiao Y."/>
            <person name="Gibbons J.G."/>
            <person name="Terashima K."/>
            <person name="Hibbett D.S."/>
            <person name="Grigoriev I.V."/>
        </authorList>
    </citation>
    <scope>NUCLEOTIDE SEQUENCE</scope>
    <source>
        <strain evidence="1">Sp2 HRB7682 ss15</strain>
    </source>
</reference>
<reference evidence="1" key="2">
    <citation type="journal article" date="2023" name="Proc. Natl. Acad. Sci. U.S.A.">
        <title>A global phylogenomic analysis of the shiitake genus Lentinula.</title>
        <authorList>
            <person name="Sierra-Patev S."/>
            <person name="Min B."/>
            <person name="Naranjo-Ortiz M."/>
            <person name="Looney B."/>
            <person name="Konkel Z."/>
            <person name="Slot J.C."/>
            <person name="Sakamoto Y."/>
            <person name="Steenwyk J.L."/>
            <person name="Rokas A."/>
            <person name="Carro J."/>
            <person name="Camarero S."/>
            <person name="Ferreira P."/>
            <person name="Molpeceres G."/>
            <person name="Ruiz-Duenas F.J."/>
            <person name="Serrano A."/>
            <person name="Henrissat B."/>
            <person name="Drula E."/>
            <person name="Hughes K.W."/>
            <person name="Mata J.L."/>
            <person name="Ishikawa N.K."/>
            <person name="Vargas-Isla R."/>
            <person name="Ushijima S."/>
            <person name="Smith C.A."/>
            <person name="Donoghue J."/>
            <person name="Ahrendt S."/>
            <person name="Andreopoulos W."/>
            <person name="He G."/>
            <person name="LaButti K."/>
            <person name="Lipzen A."/>
            <person name="Ng V."/>
            <person name="Riley R."/>
            <person name="Sandor L."/>
            <person name="Barry K."/>
            <person name="Martinez A.T."/>
            <person name="Xiao Y."/>
            <person name="Gibbons J.G."/>
            <person name="Terashima K."/>
            <person name="Grigoriev I.V."/>
            <person name="Hibbett D."/>
        </authorList>
    </citation>
    <scope>NUCLEOTIDE SEQUENCE</scope>
    <source>
        <strain evidence="1">Sp2 HRB7682 ss15</strain>
    </source>
</reference>
<accession>A0A9W9DFQ7</accession>
<name>A0A9W9DFQ7_9AGAR</name>
<dbReference type="EMBL" id="JANVFS010000041">
    <property type="protein sequence ID" value="KAJ4467363.1"/>
    <property type="molecule type" value="Genomic_DNA"/>
</dbReference>
<organism evidence="1 2">
    <name type="scientific">Lentinula lateritia</name>
    <dbReference type="NCBI Taxonomy" id="40482"/>
    <lineage>
        <taxon>Eukaryota</taxon>
        <taxon>Fungi</taxon>
        <taxon>Dikarya</taxon>
        <taxon>Basidiomycota</taxon>
        <taxon>Agaricomycotina</taxon>
        <taxon>Agaricomycetes</taxon>
        <taxon>Agaricomycetidae</taxon>
        <taxon>Agaricales</taxon>
        <taxon>Marasmiineae</taxon>
        <taxon>Omphalotaceae</taxon>
        <taxon>Lentinula</taxon>
    </lineage>
</organism>
<sequence>MNAIINASWLVDKRAFSYKCWSMSTHARTVVLIVALRIPQANPCPVLMKNGGPEILEDEDEDGEVLVVPFTAVTLGLSIHDQREGYTLTFASSPVSCIQVVWFANLRTKTRMYRVPGPNEIRSFALTRSRTRQDWERTVSRSLVGVPMEVASAGGSTIDPVGKLVCFQKPFVQKIQGNQNFCKVNRYPPLILGGRLLGNHRAAFQLEMTD</sequence>
<evidence type="ECO:0000313" key="2">
    <source>
        <dbReference type="Proteomes" id="UP001150238"/>
    </source>
</evidence>
<dbReference type="Proteomes" id="UP001150238">
    <property type="component" value="Unassembled WGS sequence"/>
</dbReference>
<comment type="caution">
    <text evidence="1">The sequence shown here is derived from an EMBL/GenBank/DDBJ whole genome shotgun (WGS) entry which is preliminary data.</text>
</comment>
<evidence type="ECO:0000313" key="1">
    <source>
        <dbReference type="EMBL" id="KAJ4467363.1"/>
    </source>
</evidence>
<gene>
    <name evidence="1" type="ORF">C8J55DRAFT_552097</name>
</gene>
<protein>
    <submittedName>
        <fullName evidence="1">Uncharacterized protein</fullName>
    </submittedName>
</protein>
<dbReference type="AlphaFoldDB" id="A0A9W9DFQ7"/>
<proteinExistence type="predicted"/>